<dbReference type="PANTHER" id="PTHR13707:SF60">
    <property type="entry name" value="ACETATE COA-TRANSFERASE SUBUNIT ALPHA"/>
    <property type="match status" value="1"/>
</dbReference>
<dbReference type="GO" id="GO:0008410">
    <property type="term" value="F:CoA-transferase activity"/>
    <property type="evidence" value="ECO:0007669"/>
    <property type="project" value="InterPro"/>
</dbReference>
<dbReference type="AlphaFoldDB" id="A0A1H6VJP3"/>
<dbReference type="PROSITE" id="PS01273">
    <property type="entry name" value="COA_TRANSF_1"/>
    <property type="match status" value="1"/>
</dbReference>
<dbReference type="InterPro" id="IPR004163">
    <property type="entry name" value="CoA_transf_BS"/>
</dbReference>
<dbReference type="Gene3D" id="3.40.1080.10">
    <property type="entry name" value="Glutaconate Coenzyme A-transferase"/>
    <property type="match status" value="1"/>
</dbReference>
<keyword evidence="4" id="KW-1185">Reference proteome</keyword>
<dbReference type="Pfam" id="PF01144">
    <property type="entry name" value="CoA_trans"/>
    <property type="match status" value="1"/>
</dbReference>
<name>A0A1H6VJP3_9FIRM</name>
<gene>
    <name evidence="3" type="ORF">SAMN05660742_102259</name>
</gene>
<dbReference type="RefSeq" id="WP_091829149.1">
    <property type="nucleotide sequence ID" value="NZ_FNZK01000002.1"/>
</dbReference>
<evidence type="ECO:0000313" key="4">
    <source>
        <dbReference type="Proteomes" id="UP000199662"/>
    </source>
</evidence>
<dbReference type="SMART" id="SM00882">
    <property type="entry name" value="CoA_trans"/>
    <property type="match status" value="1"/>
</dbReference>
<dbReference type="InterPro" id="IPR037171">
    <property type="entry name" value="NagB/RpiA_transferase-like"/>
</dbReference>
<dbReference type="EMBL" id="FNZK01000002">
    <property type="protein sequence ID" value="SEJ00980.1"/>
    <property type="molecule type" value="Genomic_DNA"/>
</dbReference>
<dbReference type="SUPFAM" id="SSF100950">
    <property type="entry name" value="NagB/RpiA/CoA transferase-like"/>
    <property type="match status" value="1"/>
</dbReference>
<sequence>MNKVMELDQVMGKVHDGMSIMFGGFCGVGAPLTCIQKIAESGVKDLTVMAVVATYPGGHFDLAPLFANKQIKKFICSHVGTSPEAVQALKTGDLEIEFFPQGSWIEKVRAGGAGLGGVLVRTGLHTMVEEGKEKITIDGIEYLIEKPLHADMAFIKGYRADKWGNVEYRYTAINSNPTIATAADFTVAEVNEIVEVGDIDPQRVGTPAVFVKAIIQGNTFKEHKAVYHDIWASTGQLK</sequence>
<evidence type="ECO:0000256" key="1">
    <source>
        <dbReference type="ARBA" id="ARBA00005612"/>
    </source>
</evidence>
<dbReference type="PANTHER" id="PTHR13707">
    <property type="entry name" value="KETOACID-COENZYME A TRANSFERASE"/>
    <property type="match status" value="1"/>
</dbReference>
<dbReference type="Proteomes" id="UP000199662">
    <property type="component" value="Unassembled WGS sequence"/>
</dbReference>
<evidence type="ECO:0000256" key="2">
    <source>
        <dbReference type="ARBA" id="ARBA00022679"/>
    </source>
</evidence>
<dbReference type="STRING" id="84035.SAMN05660742_102259"/>
<organism evidence="3 4">
    <name type="scientific">Propionispira arboris</name>
    <dbReference type="NCBI Taxonomy" id="84035"/>
    <lineage>
        <taxon>Bacteria</taxon>
        <taxon>Bacillati</taxon>
        <taxon>Bacillota</taxon>
        <taxon>Negativicutes</taxon>
        <taxon>Selenomonadales</taxon>
        <taxon>Selenomonadaceae</taxon>
        <taxon>Propionispira</taxon>
    </lineage>
</organism>
<reference evidence="3 4" key="1">
    <citation type="submission" date="2016-10" db="EMBL/GenBank/DDBJ databases">
        <authorList>
            <person name="de Groot N.N."/>
        </authorList>
    </citation>
    <scope>NUCLEOTIDE SEQUENCE [LARGE SCALE GENOMIC DNA]</scope>
    <source>
        <strain evidence="3 4">DSM 2179</strain>
    </source>
</reference>
<comment type="similarity">
    <text evidence="1">Belongs to the 3-oxoacid CoA-transferase subunit A family.</text>
</comment>
<accession>A0A1H6VJP3</accession>
<protein>
    <submittedName>
        <fullName evidence="3">Acetate CoA/acetoacetate CoA-transferase alpha subunit</fullName>
    </submittedName>
</protein>
<dbReference type="InterPro" id="IPR004165">
    <property type="entry name" value="CoA_trans_fam_I"/>
</dbReference>
<keyword evidence="2 3" id="KW-0808">Transferase</keyword>
<dbReference type="NCBIfam" id="TIGR02429">
    <property type="entry name" value="pcaI_scoA_fam"/>
    <property type="match status" value="1"/>
</dbReference>
<dbReference type="InterPro" id="IPR012792">
    <property type="entry name" value="3-oxoacid_CoA-transf_A"/>
</dbReference>
<evidence type="ECO:0000313" key="3">
    <source>
        <dbReference type="EMBL" id="SEJ00980.1"/>
    </source>
</evidence>
<proteinExistence type="inferred from homology"/>